<evidence type="ECO:0000313" key="2">
    <source>
        <dbReference type="EMBL" id="CAH1797838.1"/>
    </source>
</evidence>
<dbReference type="EMBL" id="CAIIXF020000010">
    <property type="protein sequence ID" value="CAH1797838.1"/>
    <property type="molecule type" value="Genomic_DNA"/>
</dbReference>
<feature type="non-terminal residue" evidence="2">
    <location>
        <position position="240"/>
    </location>
</feature>
<keyword evidence="1" id="KW-0472">Membrane</keyword>
<dbReference type="AlphaFoldDB" id="A0A8S4PWM3"/>
<feature type="transmembrane region" description="Helical" evidence="1">
    <location>
        <begin position="179"/>
        <end position="200"/>
    </location>
</feature>
<accession>A0A8S4PWM3</accession>
<comment type="caution">
    <text evidence="2">The sequence shown here is derived from an EMBL/GenBank/DDBJ whole genome shotgun (WGS) entry which is preliminary data.</text>
</comment>
<keyword evidence="1" id="KW-0812">Transmembrane</keyword>
<keyword evidence="1" id="KW-1133">Transmembrane helix</keyword>
<evidence type="ECO:0000313" key="3">
    <source>
        <dbReference type="Proteomes" id="UP000749559"/>
    </source>
</evidence>
<reference evidence="2" key="1">
    <citation type="submission" date="2022-03" db="EMBL/GenBank/DDBJ databases">
        <authorList>
            <person name="Martin C."/>
        </authorList>
    </citation>
    <scope>NUCLEOTIDE SEQUENCE</scope>
</reference>
<feature type="non-terminal residue" evidence="2">
    <location>
        <position position="1"/>
    </location>
</feature>
<feature type="transmembrane region" description="Helical" evidence="1">
    <location>
        <begin position="148"/>
        <end position="167"/>
    </location>
</feature>
<keyword evidence="3" id="KW-1185">Reference proteome</keyword>
<proteinExistence type="predicted"/>
<name>A0A8S4PWM3_OWEFU</name>
<dbReference type="Proteomes" id="UP000749559">
    <property type="component" value="Unassembled WGS sequence"/>
</dbReference>
<evidence type="ECO:0000256" key="1">
    <source>
        <dbReference type="SAM" id="Phobius"/>
    </source>
</evidence>
<feature type="transmembrane region" description="Helical" evidence="1">
    <location>
        <begin position="220"/>
        <end position="238"/>
    </location>
</feature>
<sequence>IVKYNRNKTYMLASLWKILIIFLVSPMMIDNFGDSSGFVYPISNFTTAQTNNFSTVYPITNFTTMQNDNFSTIEMTSIGPLTTVNGAIPTVNAWRQALNENTTINKNNGTEPVNKMTTDELTTNIPTTIPFTTTEAPFDPNYFSVYDWPYIVIIINFLTTFLFYQCCKIATKLLMQNACFALPTLLMTPVCVTTLLLVQWRHPEMLKFNEVLFWNVPSDVWSPMFIFHFVSGLGLWWLSQ</sequence>
<organism evidence="2 3">
    <name type="scientific">Owenia fusiformis</name>
    <name type="common">Polychaete worm</name>
    <dbReference type="NCBI Taxonomy" id="6347"/>
    <lineage>
        <taxon>Eukaryota</taxon>
        <taxon>Metazoa</taxon>
        <taxon>Spiralia</taxon>
        <taxon>Lophotrochozoa</taxon>
        <taxon>Annelida</taxon>
        <taxon>Polychaeta</taxon>
        <taxon>Sedentaria</taxon>
        <taxon>Canalipalpata</taxon>
        <taxon>Sabellida</taxon>
        <taxon>Oweniida</taxon>
        <taxon>Oweniidae</taxon>
        <taxon>Owenia</taxon>
    </lineage>
</organism>
<gene>
    <name evidence="2" type="ORF">OFUS_LOCUS22054</name>
</gene>
<feature type="transmembrane region" description="Helical" evidence="1">
    <location>
        <begin position="12"/>
        <end position="29"/>
    </location>
</feature>
<protein>
    <submittedName>
        <fullName evidence="2">Uncharacterized protein</fullName>
    </submittedName>
</protein>